<keyword evidence="4" id="KW-1185">Reference proteome</keyword>
<evidence type="ECO:0000259" key="2">
    <source>
        <dbReference type="Pfam" id="PF03413"/>
    </source>
</evidence>
<reference evidence="3 4" key="1">
    <citation type="submission" date="2013-12" db="EMBL/GenBank/DDBJ databases">
        <authorList>
            <consortium name="DOE Joint Genome Institute"/>
            <person name="Bryant D.A."/>
            <person name="Huntemann M."/>
            <person name="Han J."/>
            <person name="Chen A."/>
            <person name="Kyrpides N."/>
            <person name="Mavromatis K."/>
            <person name="Markowitz V."/>
            <person name="Palaniappan K."/>
            <person name="Ivanova N."/>
            <person name="Schaumberg A."/>
            <person name="Pati A."/>
            <person name="Liolios K."/>
            <person name="Nordberg H.P."/>
            <person name="Cantor M.N."/>
            <person name="Hua S.X."/>
            <person name="Woyke T."/>
        </authorList>
    </citation>
    <scope>NUCLEOTIDE SEQUENCE [LARGE SCALE GENOMIC DNA]</scope>
    <source>
        <strain evidence="3 4">984</strain>
    </source>
</reference>
<dbReference type="Proteomes" id="UP000005275">
    <property type="component" value="Chromosome"/>
</dbReference>
<sequence length="102" mass="11752">MKTTASRLLLCLLSSLATFAPADSDFDHDEIRRLREHGQILPMAQLLERLERRHPGELIEAELEHRHGGYRYEIKILDADGRVHELELDAATARPLHHEIEP</sequence>
<feature type="domain" description="PepSY" evidence="2">
    <location>
        <begin position="41"/>
        <end position="93"/>
    </location>
</feature>
<dbReference type="KEGG" id="mpur:MARPU_16290"/>
<protein>
    <submittedName>
        <fullName evidence="3">Peptidase</fullName>
    </submittedName>
</protein>
<dbReference type="Pfam" id="PF03413">
    <property type="entry name" value="PepSY"/>
    <property type="match status" value="1"/>
</dbReference>
<evidence type="ECO:0000313" key="4">
    <source>
        <dbReference type="Proteomes" id="UP000005275"/>
    </source>
</evidence>
<dbReference type="Gene3D" id="3.10.450.40">
    <property type="match status" value="1"/>
</dbReference>
<dbReference type="AlphaFoldDB" id="W0E7Q6"/>
<evidence type="ECO:0000256" key="1">
    <source>
        <dbReference type="SAM" id="SignalP"/>
    </source>
</evidence>
<dbReference type="SUPFAM" id="SSF158682">
    <property type="entry name" value="TerB-like"/>
    <property type="match status" value="1"/>
</dbReference>
<feature type="signal peptide" evidence="1">
    <location>
        <begin position="1"/>
        <end position="22"/>
    </location>
</feature>
<dbReference type="OrthoDB" id="6975080at2"/>
<dbReference type="InterPro" id="IPR029024">
    <property type="entry name" value="TerB-like"/>
</dbReference>
<evidence type="ECO:0000313" key="3">
    <source>
        <dbReference type="EMBL" id="AHF05234.1"/>
    </source>
</evidence>
<dbReference type="EMBL" id="CP007031">
    <property type="protein sequence ID" value="AHF05234.1"/>
    <property type="molecule type" value="Genomic_DNA"/>
</dbReference>
<dbReference type="HOGENOM" id="CLU_143489_5_0_6"/>
<gene>
    <name evidence="3" type="ORF">MARPU_16290</name>
</gene>
<dbReference type="STRING" id="765910.MARPU_16290"/>
<dbReference type="RefSeq" id="WP_005223152.1">
    <property type="nucleotide sequence ID" value="NZ_CP007031.1"/>
</dbReference>
<keyword evidence="1" id="KW-0732">Signal</keyword>
<dbReference type="InterPro" id="IPR025711">
    <property type="entry name" value="PepSY"/>
</dbReference>
<accession>W0E7Q6</accession>
<name>W0E7Q6_MARPU</name>
<dbReference type="eggNOG" id="COG3212">
    <property type="taxonomic scope" value="Bacteria"/>
</dbReference>
<proteinExistence type="predicted"/>
<organism evidence="3 4">
    <name type="scientific">Marichromatium purpuratum 984</name>
    <dbReference type="NCBI Taxonomy" id="765910"/>
    <lineage>
        <taxon>Bacteria</taxon>
        <taxon>Pseudomonadati</taxon>
        <taxon>Pseudomonadota</taxon>
        <taxon>Gammaproteobacteria</taxon>
        <taxon>Chromatiales</taxon>
        <taxon>Chromatiaceae</taxon>
        <taxon>Marichromatium</taxon>
    </lineage>
</organism>
<feature type="chain" id="PRO_5004787564" evidence="1">
    <location>
        <begin position="23"/>
        <end position="102"/>
    </location>
</feature>